<dbReference type="GO" id="GO:0008270">
    <property type="term" value="F:zinc ion binding"/>
    <property type="evidence" value="ECO:0007669"/>
    <property type="project" value="UniProtKB-KW"/>
</dbReference>
<keyword evidence="2 4" id="KW-0863">Zinc-finger</keyword>
<organism evidence="6 7">
    <name type="scientific">Armillaria solidipes</name>
    <dbReference type="NCBI Taxonomy" id="1076256"/>
    <lineage>
        <taxon>Eukaryota</taxon>
        <taxon>Fungi</taxon>
        <taxon>Dikarya</taxon>
        <taxon>Basidiomycota</taxon>
        <taxon>Agaricomycotina</taxon>
        <taxon>Agaricomycetes</taxon>
        <taxon>Agaricomycetidae</taxon>
        <taxon>Agaricales</taxon>
        <taxon>Marasmiineae</taxon>
        <taxon>Physalacriaceae</taxon>
        <taxon>Armillaria</taxon>
    </lineage>
</organism>
<dbReference type="EMBL" id="KZ293469">
    <property type="protein sequence ID" value="PBK62136.1"/>
    <property type="molecule type" value="Genomic_DNA"/>
</dbReference>
<evidence type="ECO:0000259" key="5">
    <source>
        <dbReference type="PROSITE" id="PS50865"/>
    </source>
</evidence>
<evidence type="ECO:0000256" key="4">
    <source>
        <dbReference type="PROSITE-ProRule" id="PRU00134"/>
    </source>
</evidence>
<name>A0A2H3BGG4_9AGAR</name>
<keyword evidence="3" id="KW-0862">Zinc</keyword>
<accession>A0A2H3BGG4</accession>
<evidence type="ECO:0000256" key="2">
    <source>
        <dbReference type="ARBA" id="ARBA00022771"/>
    </source>
</evidence>
<keyword evidence="1" id="KW-0479">Metal-binding</keyword>
<dbReference type="Proteomes" id="UP000218334">
    <property type="component" value="Unassembled WGS sequence"/>
</dbReference>
<dbReference type="AlphaFoldDB" id="A0A2H3BGG4"/>
<evidence type="ECO:0000256" key="1">
    <source>
        <dbReference type="ARBA" id="ARBA00022723"/>
    </source>
</evidence>
<gene>
    <name evidence="6" type="ORF">ARMSODRAFT_611666</name>
</gene>
<reference evidence="7" key="1">
    <citation type="journal article" date="2017" name="Nat. Ecol. Evol.">
        <title>Genome expansion and lineage-specific genetic innovations in the forest pathogenic fungi Armillaria.</title>
        <authorList>
            <person name="Sipos G."/>
            <person name="Prasanna A.N."/>
            <person name="Walter M.C."/>
            <person name="O'Connor E."/>
            <person name="Balint B."/>
            <person name="Krizsan K."/>
            <person name="Kiss B."/>
            <person name="Hess J."/>
            <person name="Varga T."/>
            <person name="Slot J."/>
            <person name="Riley R."/>
            <person name="Boka B."/>
            <person name="Rigling D."/>
            <person name="Barry K."/>
            <person name="Lee J."/>
            <person name="Mihaltcheva S."/>
            <person name="LaButti K."/>
            <person name="Lipzen A."/>
            <person name="Waldron R."/>
            <person name="Moloney N.M."/>
            <person name="Sperisen C."/>
            <person name="Kredics L."/>
            <person name="Vagvoelgyi C."/>
            <person name="Patrignani A."/>
            <person name="Fitzpatrick D."/>
            <person name="Nagy I."/>
            <person name="Doyle S."/>
            <person name="Anderson J.B."/>
            <person name="Grigoriev I.V."/>
            <person name="Gueldener U."/>
            <person name="Muensterkoetter M."/>
            <person name="Nagy L.G."/>
        </authorList>
    </citation>
    <scope>NUCLEOTIDE SEQUENCE [LARGE SCALE GENOMIC DNA]</scope>
    <source>
        <strain evidence="7">28-4</strain>
    </source>
</reference>
<evidence type="ECO:0000313" key="7">
    <source>
        <dbReference type="Proteomes" id="UP000218334"/>
    </source>
</evidence>
<sequence length="476" mass="54453">MCYLSYIDWTSQEFLDRIPVAARLLLNVEHSTLSTVEPIIKRFMCRLKPPKHNHGDIFFSDNVVASLCIRAMCTFMDGHCIKCHSSFLEMIRSRKGMQWIMEWSTFFLEALLGDTPLNHKTSHDELEFRSDAVDAAVTLLCQCTAYSETTAFVSSSPLAKRLVPRIFDAWVTFNYTPLPRRLAISSLVVLDHYIQDPALNAIFTDTVWEAPLDTVSHILPNIVEYVNAYLRGATQPSPPDTYSSNVMLIIRLCRCDDEFRDHLLEQNMLVWICRALAVMASPRTPVPLRTSCMFAELSPFCSSLEFIYTFLLPPDTRVELLEVALRHRLLQSVVRAINLADCFAPLMGILEMLTEYGEKKPVLARKAMNEIIRGRLDVREDLPLDHTLHPSFQDGLVKQRDKAWEAWGKMKSAIIGNRDILEKCMNPKCSTKPCKAKLRKCSRCLELVVCSQECHRMIWDAGHKYQCGEVRKGEIL</sequence>
<dbReference type="PROSITE" id="PS50865">
    <property type="entry name" value="ZF_MYND_2"/>
    <property type="match status" value="1"/>
</dbReference>
<dbReference type="InterPro" id="IPR002893">
    <property type="entry name" value="Znf_MYND"/>
</dbReference>
<proteinExistence type="predicted"/>
<evidence type="ECO:0000256" key="3">
    <source>
        <dbReference type="ARBA" id="ARBA00022833"/>
    </source>
</evidence>
<keyword evidence="7" id="KW-1185">Reference proteome</keyword>
<evidence type="ECO:0000313" key="6">
    <source>
        <dbReference type="EMBL" id="PBK62136.1"/>
    </source>
</evidence>
<dbReference type="SUPFAM" id="SSF144232">
    <property type="entry name" value="HIT/MYND zinc finger-like"/>
    <property type="match status" value="1"/>
</dbReference>
<protein>
    <recommendedName>
        <fullName evidence="5">MYND-type domain-containing protein</fullName>
    </recommendedName>
</protein>
<feature type="domain" description="MYND-type" evidence="5">
    <location>
        <begin position="426"/>
        <end position="467"/>
    </location>
</feature>